<accession>A0A6G1H8J3</accession>
<keyword evidence="4" id="KW-0808">Transferase</keyword>
<sequence length="661" mass="71699">MTQLFSSSNNTSTHLPVEKRAFTGLPLSSNKQVNGGQVSQKIRNFFRINSLGSNNDSKHNHNTSDHRDSSAPSTKSDTKSSFRQSRFLPHISRNRSTTVASEGNPLDDAISPTANANPYFAHQGPPALRHHNDGSVPPSPPDTPRENTKHVEAVSGANDQATTAGKEELARKLRRVASAPNAQGLFSNKKSTDRPQTADLGKAPLLQHGNSSALSMVEGSTNNHLVPLPTITVDGNIPLPGQIRQSVAFRRTYSSNSIKVRNVEVGPGSFDKIKLIGKGDVGKVYLVREKKSSRLYAMKVLSKKEMIKRNKIKRALAEQEILATSNHPFIVTLYHSFQSEDHLYLCMEYCSGGEFFRALQTRPNKCVDEDAARFYAAEVTAALEYLHLMGFIYRDLKPENILLHQSGHIMLSDFDLSKQSDGGGAPTMILGRNGTSSNSLPTIDTKACIADFRTNSFVGTEEYIAPEVIKGCGHTSAVDWWTLGILIYEMLYGTTPFKGKNRNATFANILRDDVPFPEGSGAPQVSNLCKGVIRKLLIKDELRRLGSRAGASDVKAHPFFRSTTWALLRHAKPPMIPHQGRNGHDTVNFRNVKESGSVDIGAGGGGKNGGGGGKGPFAVSAVGLKGVPLDSGLATPGAEISDPFEEFNSVTLHHDGDDGGR</sequence>
<dbReference type="Proteomes" id="UP000800041">
    <property type="component" value="Unassembled WGS sequence"/>
</dbReference>
<evidence type="ECO:0000256" key="3">
    <source>
        <dbReference type="ARBA" id="ARBA00022527"/>
    </source>
</evidence>
<feature type="compositionally biased region" description="Basic and acidic residues" evidence="10">
    <location>
        <begin position="143"/>
        <end position="152"/>
    </location>
</feature>
<evidence type="ECO:0000256" key="6">
    <source>
        <dbReference type="ARBA" id="ARBA00022777"/>
    </source>
</evidence>
<feature type="compositionally biased region" description="Polar residues" evidence="10">
    <location>
        <begin position="180"/>
        <end position="189"/>
    </location>
</feature>
<name>A0A6G1H8J3_9PEZI</name>
<dbReference type="SUPFAM" id="SSF56112">
    <property type="entry name" value="Protein kinase-like (PK-like)"/>
    <property type="match status" value="1"/>
</dbReference>
<evidence type="ECO:0000256" key="9">
    <source>
        <dbReference type="ARBA" id="ARBA00048679"/>
    </source>
</evidence>
<evidence type="ECO:0000259" key="11">
    <source>
        <dbReference type="PROSITE" id="PS50011"/>
    </source>
</evidence>
<dbReference type="InterPro" id="IPR000719">
    <property type="entry name" value="Prot_kinase_dom"/>
</dbReference>
<evidence type="ECO:0000256" key="10">
    <source>
        <dbReference type="SAM" id="MobiDB-lite"/>
    </source>
</evidence>
<dbReference type="AlphaFoldDB" id="A0A6G1H8J3"/>
<dbReference type="Pfam" id="PF00069">
    <property type="entry name" value="Pkinase"/>
    <property type="match status" value="1"/>
</dbReference>
<evidence type="ECO:0000256" key="5">
    <source>
        <dbReference type="ARBA" id="ARBA00022741"/>
    </source>
</evidence>
<reference evidence="12" key="1">
    <citation type="journal article" date="2020" name="Stud. Mycol.">
        <title>101 Dothideomycetes genomes: a test case for predicting lifestyles and emergence of pathogens.</title>
        <authorList>
            <person name="Haridas S."/>
            <person name="Albert R."/>
            <person name="Binder M."/>
            <person name="Bloem J."/>
            <person name="Labutti K."/>
            <person name="Salamov A."/>
            <person name="Andreopoulos B."/>
            <person name="Baker S."/>
            <person name="Barry K."/>
            <person name="Bills G."/>
            <person name="Bluhm B."/>
            <person name="Cannon C."/>
            <person name="Castanera R."/>
            <person name="Culley D."/>
            <person name="Daum C."/>
            <person name="Ezra D."/>
            <person name="Gonzalez J."/>
            <person name="Henrissat B."/>
            <person name="Kuo A."/>
            <person name="Liang C."/>
            <person name="Lipzen A."/>
            <person name="Lutzoni F."/>
            <person name="Magnuson J."/>
            <person name="Mondo S."/>
            <person name="Nolan M."/>
            <person name="Ohm R."/>
            <person name="Pangilinan J."/>
            <person name="Park H.-J."/>
            <person name="Ramirez L."/>
            <person name="Alfaro M."/>
            <person name="Sun H."/>
            <person name="Tritt A."/>
            <person name="Yoshinaga Y."/>
            <person name="Zwiers L.-H."/>
            <person name="Turgeon B."/>
            <person name="Goodwin S."/>
            <person name="Spatafora J."/>
            <person name="Crous P."/>
            <person name="Grigoriev I."/>
        </authorList>
    </citation>
    <scope>NUCLEOTIDE SEQUENCE</scope>
    <source>
        <strain evidence="12">CBS 113979</strain>
    </source>
</reference>
<evidence type="ECO:0000256" key="1">
    <source>
        <dbReference type="ARBA" id="ARBA00009903"/>
    </source>
</evidence>
<dbReference type="PANTHER" id="PTHR45637">
    <property type="entry name" value="FLIPPASE KINASE 1-RELATED"/>
    <property type="match status" value="1"/>
</dbReference>
<evidence type="ECO:0000256" key="2">
    <source>
        <dbReference type="ARBA" id="ARBA00012513"/>
    </source>
</evidence>
<dbReference type="CDD" id="cd05574">
    <property type="entry name" value="STKc_phototropin_like"/>
    <property type="match status" value="1"/>
</dbReference>
<dbReference type="Gene3D" id="3.30.200.20">
    <property type="entry name" value="Phosphorylase Kinase, domain 1"/>
    <property type="match status" value="1"/>
</dbReference>
<dbReference type="GO" id="GO:0004674">
    <property type="term" value="F:protein serine/threonine kinase activity"/>
    <property type="evidence" value="ECO:0007669"/>
    <property type="project" value="UniProtKB-KW"/>
</dbReference>
<evidence type="ECO:0000256" key="7">
    <source>
        <dbReference type="ARBA" id="ARBA00022840"/>
    </source>
</evidence>
<gene>
    <name evidence="12" type="ORF">K402DRAFT_268721</name>
</gene>
<feature type="compositionally biased region" description="Basic and acidic residues" evidence="10">
    <location>
        <begin position="56"/>
        <end position="69"/>
    </location>
</feature>
<keyword evidence="6 12" id="KW-0418">Kinase</keyword>
<dbReference type="InterPro" id="IPR011009">
    <property type="entry name" value="Kinase-like_dom_sf"/>
</dbReference>
<keyword evidence="5" id="KW-0547">Nucleotide-binding</keyword>
<keyword evidence="3 12" id="KW-0723">Serine/threonine-protein kinase</keyword>
<evidence type="ECO:0000313" key="12">
    <source>
        <dbReference type="EMBL" id="KAF1989278.1"/>
    </source>
</evidence>
<dbReference type="GO" id="GO:0005524">
    <property type="term" value="F:ATP binding"/>
    <property type="evidence" value="ECO:0007669"/>
    <property type="project" value="UniProtKB-KW"/>
</dbReference>
<dbReference type="SMART" id="SM00220">
    <property type="entry name" value="S_TKc"/>
    <property type="match status" value="1"/>
</dbReference>
<comment type="catalytic activity">
    <reaction evidence="9">
        <text>L-seryl-[protein] + ATP = O-phospho-L-seryl-[protein] + ADP + H(+)</text>
        <dbReference type="Rhea" id="RHEA:17989"/>
        <dbReference type="Rhea" id="RHEA-COMP:9863"/>
        <dbReference type="Rhea" id="RHEA-COMP:11604"/>
        <dbReference type="ChEBI" id="CHEBI:15378"/>
        <dbReference type="ChEBI" id="CHEBI:29999"/>
        <dbReference type="ChEBI" id="CHEBI:30616"/>
        <dbReference type="ChEBI" id="CHEBI:83421"/>
        <dbReference type="ChEBI" id="CHEBI:456216"/>
        <dbReference type="EC" id="2.7.11.1"/>
    </reaction>
</comment>
<keyword evidence="7" id="KW-0067">ATP-binding</keyword>
<keyword evidence="13" id="KW-1185">Reference proteome</keyword>
<feature type="domain" description="Protein kinase" evidence="11">
    <location>
        <begin position="270"/>
        <end position="560"/>
    </location>
</feature>
<feature type="compositionally biased region" description="Polar residues" evidence="10">
    <location>
        <begin position="70"/>
        <end position="84"/>
    </location>
</feature>
<organism evidence="12 13">
    <name type="scientific">Aulographum hederae CBS 113979</name>
    <dbReference type="NCBI Taxonomy" id="1176131"/>
    <lineage>
        <taxon>Eukaryota</taxon>
        <taxon>Fungi</taxon>
        <taxon>Dikarya</taxon>
        <taxon>Ascomycota</taxon>
        <taxon>Pezizomycotina</taxon>
        <taxon>Dothideomycetes</taxon>
        <taxon>Pleosporomycetidae</taxon>
        <taxon>Aulographales</taxon>
        <taxon>Aulographaceae</taxon>
    </lineage>
</organism>
<evidence type="ECO:0000256" key="8">
    <source>
        <dbReference type="ARBA" id="ARBA00047899"/>
    </source>
</evidence>
<comment type="catalytic activity">
    <reaction evidence="8">
        <text>L-threonyl-[protein] + ATP = O-phospho-L-threonyl-[protein] + ADP + H(+)</text>
        <dbReference type="Rhea" id="RHEA:46608"/>
        <dbReference type="Rhea" id="RHEA-COMP:11060"/>
        <dbReference type="Rhea" id="RHEA-COMP:11605"/>
        <dbReference type="ChEBI" id="CHEBI:15378"/>
        <dbReference type="ChEBI" id="CHEBI:30013"/>
        <dbReference type="ChEBI" id="CHEBI:30616"/>
        <dbReference type="ChEBI" id="CHEBI:61977"/>
        <dbReference type="ChEBI" id="CHEBI:456216"/>
        <dbReference type="EC" id="2.7.11.1"/>
    </reaction>
</comment>
<dbReference type="EMBL" id="ML977145">
    <property type="protein sequence ID" value="KAF1989278.1"/>
    <property type="molecule type" value="Genomic_DNA"/>
</dbReference>
<evidence type="ECO:0000313" key="13">
    <source>
        <dbReference type="Proteomes" id="UP000800041"/>
    </source>
</evidence>
<protein>
    <recommendedName>
        <fullName evidence="2">non-specific serine/threonine protein kinase</fullName>
        <ecNumber evidence="2">2.7.11.1</ecNumber>
    </recommendedName>
</protein>
<dbReference type="OrthoDB" id="432483at2759"/>
<comment type="similarity">
    <text evidence="1">Belongs to the protein kinase superfamily. AGC Ser/Thr protein kinase family.</text>
</comment>
<evidence type="ECO:0000256" key="4">
    <source>
        <dbReference type="ARBA" id="ARBA00022679"/>
    </source>
</evidence>
<dbReference type="PROSITE" id="PS00108">
    <property type="entry name" value="PROTEIN_KINASE_ST"/>
    <property type="match status" value="1"/>
</dbReference>
<feature type="region of interest" description="Disordered" evidence="10">
    <location>
        <begin position="180"/>
        <end position="202"/>
    </location>
</feature>
<dbReference type="FunFam" id="3.30.200.20:FF:000078">
    <property type="entry name" value="Serine/threonine-protein kinase nrc-2"/>
    <property type="match status" value="1"/>
</dbReference>
<feature type="region of interest" description="Disordered" evidence="10">
    <location>
        <begin position="50"/>
        <end position="166"/>
    </location>
</feature>
<dbReference type="PROSITE" id="PS50011">
    <property type="entry name" value="PROTEIN_KINASE_DOM"/>
    <property type="match status" value="1"/>
</dbReference>
<dbReference type="FunFam" id="1.10.510.10:FF:000121">
    <property type="entry name" value="Serine/threonine-protein kinase nrc-2"/>
    <property type="match status" value="1"/>
</dbReference>
<dbReference type="EC" id="2.7.11.1" evidence="2"/>
<dbReference type="InterPro" id="IPR008271">
    <property type="entry name" value="Ser/Thr_kinase_AS"/>
</dbReference>
<dbReference type="Gene3D" id="1.10.510.10">
    <property type="entry name" value="Transferase(Phosphotransferase) domain 1"/>
    <property type="match status" value="1"/>
</dbReference>
<proteinExistence type="inferred from homology"/>